<dbReference type="Gene3D" id="3.30.710.10">
    <property type="entry name" value="Potassium Channel Kv1.1, Chain A"/>
    <property type="match status" value="1"/>
</dbReference>
<dbReference type="SUPFAM" id="SSF81382">
    <property type="entry name" value="Skp1 dimerisation domain-like"/>
    <property type="match status" value="1"/>
</dbReference>
<sequence>MRVIAPLPSPGNATRPRYTILTFKSSSIFGYQRLNECYTVTSKTIANMIEDKISEEIRKTFKLENDFTAADEELKKRCVKTRLRFGVKKS</sequence>
<keyword evidence="3" id="KW-1185">Reference proteome</keyword>
<proteinExistence type="predicted"/>
<dbReference type="Proteomes" id="UP000325440">
    <property type="component" value="Unassembled WGS sequence"/>
</dbReference>
<dbReference type="Pfam" id="PF01466">
    <property type="entry name" value="Skp1"/>
    <property type="match status" value="1"/>
</dbReference>
<reference evidence="2 3" key="1">
    <citation type="submission" date="2019-08" db="EMBL/GenBank/DDBJ databases">
        <authorList>
            <person name="Alioto T."/>
            <person name="Alioto T."/>
            <person name="Gomez Garrido J."/>
        </authorList>
    </citation>
    <scope>NUCLEOTIDE SEQUENCE [LARGE SCALE GENOMIC DNA]</scope>
</reference>
<gene>
    <name evidence="2" type="ORF">CINCED_3A017744</name>
</gene>
<feature type="domain" description="SKP1 component dimerisation" evidence="1">
    <location>
        <begin position="39"/>
        <end position="73"/>
    </location>
</feature>
<evidence type="ECO:0000313" key="2">
    <source>
        <dbReference type="EMBL" id="VVC38203.1"/>
    </source>
</evidence>
<dbReference type="OrthoDB" id="2342932at2759"/>
<organism evidence="2 3">
    <name type="scientific">Cinara cedri</name>
    <dbReference type="NCBI Taxonomy" id="506608"/>
    <lineage>
        <taxon>Eukaryota</taxon>
        <taxon>Metazoa</taxon>
        <taxon>Ecdysozoa</taxon>
        <taxon>Arthropoda</taxon>
        <taxon>Hexapoda</taxon>
        <taxon>Insecta</taxon>
        <taxon>Pterygota</taxon>
        <taxon>Neoptera</taxon>
        <taxon>Paraneoptera</taxon>
        <taxon>Hemiptera</taxon>
        <taxon>Sternorrhyncha</taxon>
        <taxon>Aphidomorpha</taxon>
        <taxon>Aphidoidea</taxon>
        <taxon>Aphididae</taxon>
        <taxon>Lachninae</taxon>
        <taxon>Cinara</taxon>
    </lineage>
</organism>
<dbReference type="EMBL" id="CABPRJ010001465">
    <property type="protein sequence ID" value="VVC38203.1"/>
    <property type="molecule type" value="Genomic_DNA"/>
</dbReference>
<dbReference type="AlphaFoldDB" id="A0A5E4N9F2"/>
<dbReference type="InterPro" id="IPR016072">
    <property type="entry name" value="Skp1_comp_dimer"/>
</dbReference>
<evidence type="ECO:0000259" key="1">
    <source>
        <dbReference type="Pfam" id="PF01466"/>
    </source>
</evidence>
<evidence type="ECO:0000313" key="3">
    <source>
        <dbReference type="Proteomes" id="UP000325440"/>
    </source>
</evidence>
<accession>A0A5E4N9F2</accession>
<protein>
    <submittedName>
        <fullName evidence="2">SKP1 component, dimerisation</fullName>
    </submittedName>
</protein>
<dbReference type="InterPro" id="IPR011333">
    <property type="entry name" value="SKP1/BTB/POZ_sf"/>
</dbReference>
<dbReference type="GO" id="GO:0006511">
    <property type="term" value="P:ubiquitin-dependent protein catabolic process"/>
    <property type="evidence" value="ECO:0007669"/>
    <property type="project" value="InterPro"/>
</dbReference>
<dbReference type="InterPro" id="IPR036296">
    <property type="entry name" value="SKP1-like_dim_sf"/>
</dbReference>
<name>A0A5E4N9F2_9HEMI</name>